<dbReference type="SUPFAM" id="SSF52540">
    <property type="entry name" value="P-loop containing nucleoside triphosphate hydrolases"/>
    <property type="match status" value="1"/>
</dbReference>
<dbReference type="RefSeq" id="WP_289561188.1">
    <property type="nucleotide sequence ID" value="NZ_JAUDEN010000036.1"/>
</dbReference>
<dbReference type="Pfam" id="PF13807">
    <property type="entry name" value="GNVR"/>
    <property type="match status" value="1"/>
</dbReference>
<dbReference type="InterPro" id="IPR005702">
    <property type="entry name" value="Wzc-like_C"/>
</dbReference>
<dbReference type="GO" id="GO:0004715">
    <property type="term" value="F:non-membrane spanning protein tyrosine kinase activity"/>
    <property type="evidence" value="ECO:0007669"/>
    <property type="project" value="UniProtKB-EC"/>
</dbReference>
<evidence type="ECO:0000256" key="16">
    <source>
        <dbReference type="SAM" id="Phobius"/>
    </source>
</evidence>
<comment type="caution">
    <text evidence="20">The sequence shown here is derived from an EMBL/GenBank/DDBJ whole genome shotgun (WGS) entry which is preliminary data.</text>
</comment>
<comment type="subcellular location">
    <subcellularLocation>
        <location evidence="1">Cell inner membrane</location>
        <topology evidence="1">Multi-pass membrane protein</topology>
    </subcellularLocation>
</comment>
<dbReference type="EC" id="2.7.10.2" evidence="4"/>
<evidence type="ECO:0000313" key="21">
    <source>
        <dbReference type="Proteomes" id="UP001169458"/>
    </source>
</evidence>
<keyword evidence="7 20" id="KW-0808">Transferase</keyword>
<sequence length="817" mass="91548">MKEELYNEPFENEEEKPIDYKAIIMEYLMYWPWIAGCAAAALVACFIYLRFQTPVYNVNATVLIKESDPKQGGFGGSDMLENMQSLGMISMASKFDNEVEIIQSRNLVQKVVEKQSLYIHYTQERTFGYPTEPYKNSPVTVWMTPQEAKALYAPLRLEITRQTDGSADVKATFVAERKGEEQELAQHFDKLPAVFNLPVGIVTLNDNTLPKDSLAKASPASEPFTVEATIQSPVAVAAAYKARLTAEPTSKTTSIIALGLDETSPERGADFINTLVAIYNSDANDDKNEVASKTAQFIDERIQIINKELGTTEAELASYKQQAGLTDLTSDAQLALKENSEYTQKRAENSTQLRLVEFLQGYINNPENEWEVIPANVGLSDEGLSSAIDNYNQMLIERKRLLRTSSENNPAVKTLDAGIRAMRVNVQTTVESVKKGLLITQSDLNRQAERYESRISSAPQQERELVSIARQQEIKANLYLMLLQKREENAITLAATANNGRIINTPMASSAPVSPNGKMFYLIALILGIAAPVGFLYLRNLLKFRIETRTDIEKITSIPVIGDVPHTDLSKENPIVIRENKNELMEEIYRSVRTNVQYMLRPGEKVILFTSTTSGEGKSFNAGNLAVSLAYMGKKVIIVGLDIRKPGLNKVFKLSRKERGITQYLADPTLPLESLWQQSEISPNLYILPGGQVPPNPTELVERDALKKAIDTLRERFDYVILDTAPIGMVTDTQIIARQADMSIYVCRADYTQKADFEVVNALRAEKKLPNMCILLNDIDMDKRQNGYYYGYGKYGKYGKYGYGKKYGYGYGYGYGK</sequence>
<keyword evidence="6" id="KW-0997">Cell inner membrane</keyword>
<evidence type="ECO:0000259" key="18">
    <source>
        <dbReference type="Pfam" id="PF13614"/>
    </source>
</evidence>
<evidence type="ECO:0000313" key="20">
    <source>
        <dbReference type="EMBL" id="MDM8326296.1"/>
    </source>
</evidence>
<dbReference type="Proteomes" id="UP001169458">
    <property type="component" value="Unassembled WGS sequence"/>
</dbReference>
<evidence type="ECO:0000256" key="8">
    <source>
        <dbReference type="ARBA" id="ARBA00022692"/>
    </source>
</evidence>
<keyword evidence="8 16" id="KW-0812">Transmembrane</keyword>
<name>A0ABT7VJ14_9BACE</name>
<dbReference type="Pfam" id="PF13614">
    <property type="entry name" value="AAA_31"/>
    <property type="match status" value="1"/>
</dbReference>
<dbReference type="InterPro" id="IPR032807">
    <property type="entry name" value="GNVR"/>
</dbReference>
<evidence type="ECO:0000256" key="4">
    <source>
        <dbReference type="ARBA" id="ARBA00011903"/>
    </source>
</evidence>
<evidence type="ECO:0000259" key="19">
    <source>
        <dbReference type="Pfam" id="PF13807"/>
    </source>
</evidence>
<evidence type="ECO:0000256" key="3">
    <source>
        <dbReference type="ARBA" id="ARBA00008883"/>
    </source>
</evidence>
<evidence type="ECO:0000256" key="7">
    <source>
        <dbReference type="ARBA" id="ARBA00022679"/>
    </source>
</evidence>
<keyword evidence="10" id="KW-0418">Kinase</keyword>
<evidence type="ECO:0000256" key="9">
    <source>
        <dbReference type="ARBA" id="ARBA00022741"/>
    </source>
</evidence>
<dbReference type="InterPro" id="IPR027417">
    <property type="entry name" value="P-loop_NTPase"/>
</dbReference>
<dbReference type="InterPro" id="IPR050445">
    <property type="entry name" value="Bact_polysacc_biosynth/exp"/>
</dbReference>
<evidence type="ECO:0000256" key="11">
    <source>
        <dbReference type="ARBA" id="ARBA00022840"/>
    </source>
</evidence>
<dbReference type="Gene3D" id="3.40.50.300">
    <property type="entry name" value="P-loop containing nucleotide triphosphate hydrolases"/>
    <property type="match status" value="1"/>
</dbReference>
<dbReference type="PANTHER" id="PTHR32309:SF13">
    <property type="entry name" value="FERRIC ENTEROBACTIN TRANSPORT PROTEIN FEPE"/>
    <property type="match status" value="1"/>
</dbReference>
<feature type="domain" description="AAA" evidence="18">
    <location>
        <begin position="605"/>
        <end position="737"/>
    </location>
</feature>
<evidence type="ECO:0000256" key="5">
    <source>
        <dbReference type="ARBA" id="ARBA00022475"/>
    </source>
</evidence>
<comment type="similarity">
    <text evidence="2">Belongs to the CpsD/CapB family.</text>
</comment>
<dbReference type="Pfam" id="PF02706">
    <property type="entry name" value="Wzz"/>
    <property type="match status" value="1"/>
</dbReference>
<reference evidence="21" key="1">
    <citation type="submission" date="2023-07" db="EMBL/GenBank/DDBJ databases">
        <title>Identification and characterization of horizontal gene transfer across gut microbiota members of farm animals based on homology search.</title>
        <authorList>
            <person name="Schwarzerova J."/>
            <person name="Nykrynova M."/>
            <person name="Jureckova K."/>
            <person name="Cejkova D."/>
            <person name="Rychlik I."/>
        </authorList>
    </citation>
    <scope>NUCLEOTIDE SEQUENCE [LARGE SCALE GENOMIC DNA]</scope>
    <source>
        <strain evidence="21">109_WCHN</strain>
    </source>
</reference>
<comment type="catalytic activity">
    <reaction evidence="15">
        <text>L-tyrosyl-[protein] + ATP = O-phospho-L-tyrosyl-[protein] + ADP + H(+)</text>
        <dbReference type="Rhea" id="RHEA:10596"/>
        <dbReference type="Rhea" id="RHEA-COMP:10136"/>
        <dbReference type="Rhea" id="RHEA-COMP:20101"/>
        <dbReference type="ChEBI" id="CHEBI:15378"/>
        <dbReference type="ChEBI" id="CHEBI:30616"/>
        <dbReference type="ChEBI" id="CHEBI:46858"/>
        <dbReference type="ChEBI" id="CHEBI:61978"/>
        <dbReference type="ChEBI" id="CHEBI:456216"/>
        <dbReference type="EC" id="2.7.10.2"/>
    </reaction>
</comment>
<dbReference type="InterPro" id="IPR025669">
    <property type="entry name" value="AAA_dom"/>
</dbReference>
<organism evidence="20 21">
    <name type="scientific">Bacteroides gallinaceum</name>
    <dbReference type="NCBI Taxonomy" id="1462571"/>
    <lineage>
        <taxon>Bacteria</taxon>
        <taxon>Pseudomonadati</taxon>
        <taxon>Bacteroidota</taxon>
        <taxon>Bacteroidia</taxon>
        <taxon>Bacteroidales</taxon>
        <taxon>Bacteroidaceae</taxon>
        <taxon>Bacteroides</taxon>
    </lineage>
</organism>
<keyword evidence="14" id="KW-0829">Tyrosine-protein kinase</keyword>
<accession>A0ABT7VJ14</accession>
<gene>
    <name evidence="20" type="ORF">QUW60_13855</name>
</gene>
<keyword evidence="11" id="KW-0067">ATP-binding</keyword>
<evidence type="ECO:0000256" key="6">
    <source>
        <dbReference type="ARBA" id="ARBA00022519"/>
    </source>
</evidence>
<protein>
    <recommendedName>
        <fullName evidence="4">non-specific protein-tyrosine kinase</fullName>
        <ecNumber evidence="4">2.7.10.2</ecNumber>
    </recommendedName>
</protein>
<evidence type="ECO:0000256" key="10">
    <source>
        <dbReference type="ARBA" id="ARBA00022777"/>
    </source>
</evidence>
<dbReference type="PANTHER" id="PTHR32309">
    <property type="entry name" value="TYROSINE-PROTEIN KINASE"/>
    <property type="match status" value="1"/>
</dbReference>
<proteinExistence type="inferred from homology"/>
<evidence type="ECO:0000259" key="17">
    <source>
        <dbReference type="Pfam" id="PF02706"/>
    </source>
</evidence>
<evidence type="ECO:0000256" key="15">
    <source>
        <dbReference type="ARBA" id="ARBA00051245"/>
    </source>
</evidence>
<dbReference type="CDD" id="cd05387">
    <property type="entry name" value="BY-kinase"/>
    <property type="match status" value="1"/>
</dbReference>
<keyword evidence="21" id="KW-1185">Reference proteome</keyword>
<feature type="domain" description="Polysaccharide chain length determinant N-terminal" evidence="17">
    <location>
        <begin position="31"/>
        <end position="114"/>
    </location>
</feature>
<dbReference type="NCBIfam" id="TIGR01007">
    <property type="entry name" value="eps_fam"/>
    <property type="match status" value="1"/>
</dbReference>
<evidence type="ECO:0000256" key="14">
    <source>
        <dbReference type="ARBA" id="ARBA00023137"/>
    </source>
</evidence>
<dbReference type="InterPro" id="IPR003856">
    <property type="entry name" value="LPS_length_determ_N"/>
</dbReference>
<evidence type="ECO:0000256" key="2">
    <source>
        <dbReference type="ARBA" id="ARBA00007316"/>
    </source>
</evidence>
<feature type="transmembrane region" description="Helical" evidence="16">
    <location>
        <begin position="519"/>
        <end position="538"/>
    </location>
</feature>
<keyword evidence="9" id="KW-0547">Nucleotide-binding</keyword>
<evidence type="ECO:0000256" key="13">
    <source>
        <dbReference type="ARBA" id="ARBA00023136"/>
    </source>
</evidence>
<evidence type="ECO:0000256" key="1">
    <source>
        <dbReference type="ARBA" id="ARBA00004429"/>
    </source>
</evidence>
<feature type="transmembrane region" description="Helical" evidence="16">
    <location>
        <begin position="30"/>
        <end position="49"/>
    </location>
</feature>
<feature type="domain" description="Tyrosine-protein kinase G-rich" evidence="19">
    <location>
        <begin position="462"/>
        <end position="540"/>
    </location>
</feature>
<keyword evidence="12 16" id="KW-1133">Transmembrane helix</keyword>
<dbReference type="EMBL" id="JAUDEN010000036">
    <property type="protein sequence ID" value="MDM8326296.1"/>
    <property type="molecule type" value="Genomic_DNA"/>
</dbReference>
<keyword evidence="13 16" id="KW-0472">Membrane</keyword>
<evidence type="ECO:0000256" key="12">
    <source>
        <dbReference type="ARBA" id="ARBA00022989"/>
    </source>
</evidence>
<comment type="similarity">
    <text evidence="3">Belongs to the etk/wzc family.</text>
</comment>
<keyword evidence="5" id="KW-1003">Cell membrane</keyword>